<dbReference type="EMBL" id="CP015866">
    <property type="protein sequence ID" value="ANJ08888.1"/>
    <property type="molecule type" value="Genomic_DNA"/>
</dbReference>
<dbReference type="InterPro" id="IPR029013">
    <property type="entry name" value="HP0062-like_sf"/>
</dbReference>
<keyword evidence="2" id="KW-1133">Transmembrane helix</keyword>
<dbReference type="GeneID" id="91307000"/>
<feature type="domain" description="Putative T7SS secretion signal" evidence="3">
    <location>
        <begin position="20"/>
        <end position="194"/>
    </location>
</feature>
<sequence>MSHRPTDWHVLDLESDPTPGDPQRIRKLAGTLHGFADDVGDVLRDLKGIAKEEEILSWAGKTAAVFAEEFGDAPKKLRKLKKSYNLAGDALTTFWPDLQDAQDKADKALRDGRKAREELTTAQTALTGADDWVRRATEKTDSYDPAKNGGKDVPKPDEADVRRATRDAQHAKARQAAAERNVESAQTALDAAKKLAGQAKGLREEAARRTVTKLQEASDAGIPNRHWWEEIGDWVTDNWDEIVTICKWVVTIVGIIVMIVGGPLGWLVFAAALVVMADTIRKVIKGEAGWGDLLWAALDCIPATKGFTSLAKLGKLWKAGGLKALGAGFMGGIGGGLKNLAAGVRSGGSGLKNLFFRTMGKGHPERTGSKIPAPPKHLGDDALASGMPIYHGDDILAIGYDSSTLRNFQVAERLPGHRDAVIHGLRDGTFLAGADNLSGYRAAGETVNPHQVADAIRRSPGYEGGPVRLLSCHSGAIPPTGIAPAQEMANILGTTVKAPTNAVGVPPIGDGPFKPAIMDNGNWRTFLPLL</sequence>
<dbReference type="SUPFAM" id="SSF158414">
    <property type="entry name" value="HP0062-like"/>
    <property type="match status" value="1"/>
</dbReference>
<dbReference type="InterPro" id="IPR049082">
    <property type="entry name" value="T7SS_signal"/>
</dbReference>
<dbReference type="Proteomes" id="UP000078468">
    <property type="component" value="Chromosome"/>
</dbReference>
<evidence type="ECO:0000313" key="5">
    <source>
        <dbReference type="Proteomes" id="UP000078468"/>
    </source>
</evidence>
<evidence type="ECO:0000259" key="3">
    <source>
        <dbReference type="Pfam" id="PF21725"/>
    </source>
</evidence>
<organism evidence="4 5">
    <name type="scientific">Streptomyces parvulus</name>
    <dbReference type="NCBI Taxonomy" id="146923"/>
    <lineage>
        <taxon>Bacteria</taxon>
        <taxon>Bacillati</taxon>
        <taxon>Actinomycetota</taxon>
        <taxon>Actinomycetes</taxon>
        <taxon>Kitasatosporales</taxon>
        <taxon>Streptomycetaceae</taxon>
        <taxon>Streptomyces</taxon>
    </lineage>
</organism>
<proteinExistence type="predicted"/>
<dbReference type="Pfam" id="PF21725">
    <property type="entry name" value="T7SS_signal"/>
    <property type="match status" value="1"/>
</dbReference>
<protein>
    <recommendedName>
        <fullName evidence="3">Putative T7SS secretion signal domain-containing protein</fullName>
    </recommendedName>
</protein>
<name>A0A191V1V5_9ACTN</name>
<evidence type="ECO:0000256" key="2">
    <source>
        <dbReference type="SAM" id="Phobius"/>
    </source>
</evidence>
<keyword evidence="2" id="KW-0472">Membrane</keyword>
<gene>
    <name evidence="4" type="ORF">Spa2297_19110</name>
</gene>
<feature type="compositionally biased region" description="Basic and acidic residues" evidence="1">
    <location>
        <begin position="1"/>
        <end position="12"/>
    </location>
</feature>
<dbReference type="RefSeq" id="WP_064729248.1">
    <property type="nucleotide sequence ID" value="NZ_BMRX01000009.1"/>
</dbReference>
<feature type="region of interest" description="Disordered" evidence="1">
    <location>
        <begin position="131"/>
        <end position="169"/>
    </location>
</feature>
<accession>A0A191V1V5</accession>
<feature type="region of interest" description="Disordered" evidence="1">
    <location>
        <begin position="1"/>
        <end position="21"/>
    </location>
</feature>
<feature type="transmembrane region" description="Helical" evidence="2">
    <location>
        <begin position="248"/>
        <end position="275"/>
    </location>
</feature>
<evidence type="ECO:0000313" key="4">
    <source>
        <dbReference type="EMBL" id="ANJ08888.1"/>
    </source>
</evidence>
<dbReference type="KEGG" id="spav:Spa2297_19110"/>
<keyword evidence="2" id="KW-0812">Transmembrane</keyword>
<reference evidence="4 5" key="1">
    <citation type="submission" date="2016-05" db="EMBL/GenBank/DDBJ databases">
        <title>Non-Contiguous Finished Genome Sequence of Streptomyces parvulus 2297 Integrated Site-Specifically with Actinophage R4.</title>
        <authorList>
            <person name="Nishizawa T."/>
            <person name="Miura T."/>
            <person name="Harada C."/>
            <person name="Guo Y."/>
            <person name="Narisawa K."/>
            <person name="Ohta H."/>
            <person name="Takahashi H."/>
            <person name="Shirai M."/>
        </authorList>
    </citation>
    <scope>NUCLEOTIDE SEQUENCE [LARGE SCALE GENOMIC DNA]</scope>
    <source>
        <strain evidence="4 5">2297</strain>
    </source>
</reference>
<dbReference type="AlphaFoldDB" id="A0A191V1V5"/>
<evidence type="ECO:0000256" key="1">
    <source>
        <dbReference type="SAM" id="MobiDB-lite"/>
    </source>
</evidence>